<gene>
    <name evidence="1" type="ORF">HMF3257_01675</name>
</gene>
<dbReference type="AlphaFoldDB" id="A0A327NLJ0"/>
<dbReference type="NCBIfam" id="NF041518">
    <property type="entry name" value="choice_anch_Q"/>
    <property type="match status" value="1"/>
</dbReference>
<organism evidence="1 2">
    <name type="scientific">Spirosoma telluris</name>
    <dbReference type="NCBI Taxonomy" id="2183553"/>
    <lineage>
        <taxon>Bacteria</taxon>
        <taxon>Pseudomonadati</taxon>
        <taxon>Bacteroidota</taxon>
        <taxon>Cytophagia</taxon>
        <taxon>Cytophagales</taxon>
        <taxon>Cytophagaceae</taxon>
        <taxon>Spirosoma</taxon>
    </lineage>
</organism>
<evidence type="ECO:0000313" key="1">
    <source>
        <dbReference type="EMBL" id="RAI73458.1"/>
    </source>
</evidence>
<accession>A0A327NLJ0</accession>
<dbReference type="InterPro" id="IPR012334">
    <property type="entry name" value="Pectin_lyas_fold"/>
</dbReference>
<name>A0A327NLJ0_9BACT</name>
<dbReference type="InterPro" id="IPR059226">
    <property type="entry name" value="Choice_anch_Q_dom"/>
</dbReference>
<sequence>MIDPQFINLTTDLATANFSLKSGSPVSDAGTKLLFSPSDIKGVARPKGGSVDCGAYEVQ</sequence>
<dbReference type="InterPro" id="IPR011050">
    <property type="entry name" value="Pectin_lyase_fold/virulence"/>
</dbReference>
<evidence type="ECO:0000313" key="2">
    <source>
        <dbReference type="Proteomes" id="UP000249016"/>
    </source>
</evidence>
<comment type="caution">
    <text evidence="1">The sequence shown here is derived from an EMBL/GenBank/DDBJ whole genome shotgun (WGS) entry which is preliminary data.</text>
</comment>
<dbReference type="RefSeq" id="WP_111340337.1">
    <property type="nucleotide sequence ID" value="NZ_QLII01000001.1"/>
</dbReference>
<dbReference type="EMBL" id="QLII01000001">
    <property type="protein sequence ID" value="RAI73458.1"/>
    <property type="molecule type" value="Genomic_DNA"/>
</dbReference>
<protein>
    <submittedName>
        <fullName evidence="1">Uncharacterized protein</fullName>
    </submittedName>
</protein>
<proteinExistence type="predicted"/>
<keyword evidence="2" id="KW-1185">Reference proteome</keyword>
<dbReference type="Gene3D" id="2.160.20.10">
    <property type="entry name" value="Single-stranded right-handed beta-helix, Pectin lyase-like"/>
    <property type="match status" value="1"/>
</dbReference>
<reference evidence="1 2" key="1">
    <citation type="submission" date="2018-06" db="EMBL/GenBank/DDBJ databases">
        <title>Spirosoma sp. HMF3257 Genome sequencing and assembly.</title>
        <authorList>
            <person name="Kang H."/>
            <person name="Cha I."/>
            <person name="Kim H."/>
            <person name="Kang J."/>
            <person name="Joh K."/>
        </authorList>
    </citation>
    <scope>NUCLEOTIDE SEQUENCE [LARGE SCALE GENOMIC DNA]</scope>
    <source>
        <strain evidence="1 2">HMF3257</strain>
    </source>
</reference>
<dbReference type="OrthoDB" id="786002at2"/>
<dbReference type="SUPFAM" id="SSF51126">
    <property type="entry name" value="Pectin lyase-like"/>
    <property type="match status" value="1"/>
</dbReference>
<dbReference type="Proteomes" id="UP000249016">
    <property type="component" value="Unassembled WGS sequence"/>
</dbReference>